<evidence type="ECO:0000256" key="1">
    <source>
        <dbReference type="ARBA" id="ARBA00023004"/>
    </source>
</evidence>
<accession>A0A6I5ZV65</accession>
<dbReference type="InterPro" id="IPR008988">
    <property type="entry name" value="Transcriptional_repressor_C"/>
</dbReference>
<dbReference type="SUPFAM" id="SSF50037">
    <property type="entry name" value="C-terminal domain of transcriptional repressors"/>
    <property type="match status" value="1"/>
</dbReference>
<dbReference type="AlphaFoldDB" id="A0A6I5ZV65"/>
<evidence type="ECO:0000259" key="2">
    <source>
        <dbReference type="SMART" id="SM00899"/>
    </source>
</evidence>
<name>A0A6I5ZV65_9FIRM</name>
<proteinExistence type="predicted"/>
<dbReference type="SMART" id="SM00899">
    <property type="entry name" value="FeoA"/>
    <property type="match status" value="1"/>
</dbReference>
<dbReference type="InterPro" id="IPR038157">
    <property type="entry name" value="FeoA_core_dom"/>
</dbReference>
<dbReference type="OrthoDB" id="1707677at2"/>
<dbReference type="Proteomes" id="UP000425916">
    <property type="component" value="Chromosome"/>
</dbReference>
<dbReference type="PANTHER" id="PTHR43151:SF1">
    <property type="entry name" value="SSR2333 PROTEIN"/>
    <property type="match status" value="1"/>
</dbReference>
<dbReference type="EMBL" id="CP046244">
    <property type="protein sequence ID" value="QGP93933.1"/>
    <property type="molecule type" value="Genomic_DNA"/>
</dbReference>
<organism evidence="3 4">
    <name type="scientific">Neomoorella glycerini</name>
    <dbReference type="NCBI Taxonomy" id="55779"/>
    <lineage>
        <taxon>Bacteria</taxon>
        <taxon>Bacillati</taxon>
        <taxon>Bacillota</taxon>
        <taxon>Clostridia</taxon>
        <taxon>Neomoorellales</taxon>
        <taxon>Neomoorellaceae</taxon>
        <taxon>Neomoorella</taxon>
    </lineage>
</organism>
<dbReference type="PANTHER" id="PTHR43151">
    <property type="entry name" value="FEOA FAMILY PROTEIN"/>
    <property type="match status" value="1"/>
</dbReference>
<dbReference type="GO" id="GO:0046914">
    <property type="term" value="F:transition metal ion binding"/>
    <property type="evidence" value="ECO:0007669"/>
    <property type="project" value="InterPro"/>
</dbReference>
<reference evidence="3 4" key="1">
    <citation type="submission" date="2019-11" db="EMBL/GenBank/DDBJ databases">
        <title>Genome sequence of Moorella glycerini DSM11254.</title>
        <authorList>
            <person name="Poehlein A."/>
            <person name="Boeer T."/>
            <person name="Daniel R."/>
        </authorList>
    </citation>
    <scope>NUCLEOTIDE SEQUENCE [LARGE SCALE GENOMIC DNA]</scope>
    <source>
        <strain evidence="3 4">DSM 11254</strain>
    </source>
</reference>
<dbReference type="InterPro" id="IPR053184">
    <property type="entry name" value="FeoA-like"/>
</dbReference>
<evidence type="ECO:0000313" key="3">
    <source>
        <dbReference type="EMBL" id="QGP93933.1"/>
    </source>
</evidence>
<dbReference type="Gene3D" id="2.30.30.90">
    <property type="match status" value="1"/>
</dbReference>
<feature type="domain" description="Ferrous iron transporter FeoA-like" evidence="2">
    <location>
        <begin position="6"/>
        <end position="81"/>
    </location>
</feature>
<evidence type="ECO:0000313" key="4">
    <source>
        <dbReference type="Proteomes" id="UP000425916"/>
    </source>
</evidence>
<keyword evidence="4" id="KW-1185">Reference proteome</keyword>
<protein>
    <submittedName>
        <fullName evidence="3">FeoA domain protein</fullName>
    </submittedName>
</protein>
<dbReference type="RefSeq" id="WP_156275797.1">
    <property type="nucleotide sequence ID" value="NZ_CP046244.1"/>
</dbReference>
<keyword evidence="1" id="KW-0408">Iron</keyword>
<gene>
    <name evidence="3" type="ORF">MGLY_33580</name>
</gene>
<dbReference type="Pfam" id="PF04023">
    <property type="entry name" value="FeoA"/>
    <property type="match status" value="1"/>
</dbReference>
<dbReference type="InterPro" id="IPR007167">
    <property type="entry name" value="Fe-transptr_FeoA-like"/>
</dbReference>
<sequence>MSNGLLPLEFLSPGQEAVIKEVAGGMSLRRRLTELGLVRGSTIKIIRNDNFGPIIISLGNGTGSGRLAIGRGMAHKIMVEMVKEV</sequence>